<reference evidence="2 3" key="1">
    <citation type="journal article" date="2013" name="Curr. Biol.">
        <title>The Genome of the Foraminiferan Reticulomyxa filosa.</title>
        <authorList>
            <person name="Glockner G."/>
            <person name="Hulsmann N."/>
            <person name="Schleicher M."/>
            <person name="Noegel A.A."/>
            <person name="Eichinger L."/>
            <person name="Gallinger C."/>
            <person name="Pawlowski J."/>
            <person name="Sierra R."/>
            <person name="Euteneuer U."/>
            <person name="Pillet L."/>
            <person name="Moustafa A."/>
            <person name="Platzer M."/>
            <person name="Groth M."/>
            <person name="Szafranski K."/>
            <person name="Schliwa M."/>
        </authorList>
    </citation>
    <scope>NUCLEOTIDE SEQUENCE [LARGE SCALE GENOMIC DNA]</scope>
</reference>
<sequence length="340" mass="40633">MEKSHKIFVDIRAIKRSKEENELKIKREMCLHILWNILNKQALYNYLFEKYHSLGADLKQVFITIEEEFNILDLKKEMAIIGHHIQLLHLWKCYQAWINEQIIYMSILYKTRYGIQRRVRMLSNGKWKACESAFDYEHRTIMLFNEKKLKIKSLQVGNPMYIFNSIMILTMYMTIYQMDLYCGKLCNVQFKESETKLYCGLKGISPFKHEREISFARSFVSGYDKETTYKGQIVWSAKIESEDEYTQMILLTWTRYDQYIEQIMKISAILNHAIAPNIIYAALLEGKITLNKKKKEFIERRCCNCNINLFLIIEIEAIYAIHNGLPFIEKDKKKWKITKK</sequence>
<dbReference type="Proteomes" id="UP000023152">
    <property type="component" value="Unassembled WGS sequence"/>
</dbReference>
<keyword evidence="1" id="KW-0472">Membrane</keyword>
<evidence type="ECO:0000313" key="3">
    <source>
        <dbReference type="Proteomes" id="UP000023152"/>
    </source>
</evidence>
<organism evidence="2 3">
    <name type="scientific">Reticulomyxa filosa</name>
    <dbReference type="NCBI Taxonomy" id="46433"/>
    <lineage>
        <taxon>Eukaryota</taxon>
        <taxon>Sar</taxon>
        <taxon>Rhizaria</taxon>
        <taxon>Retaria</taxon>
        <taxon>Foraminifera</taxon>
        <taxon>Monothalamids</taxon>
        <taxon>Reticulomyxidae</taxon>
        <taxon>Reticulomyxa</taxon>
    </lineage>
</organism>
<dbReference type="EMBL" id="ASPP01007271">
    <property type="protein sequence ID" value="ETO27414.1"/>
    <property type="molecule type" value="Genomic_DNA"/>
</dbReference>
<keyword evidence="3" id="KW-1185">Reference proteome</keyword>
<keyword evidence="1" id="KW-1133">Transmembrane helix</keyword>
<comment type="caution">
    <text evidence="2">The sequence shown here is derived from an EMBL/GenBank/DDBJ whole genome shotgun (WGS) entry which is preliminary data.</text>
</comment>
<dbReference type="AlphaFoldDB" id="X6NP10"/>
<name>X6NP10_RETFI</name>
<keyword evidence="1" id="KW-0812">Transmembrane</keyword>
<evidence type="ECO:0000256" key="1">
    <source>
        <dbReference type="SAM" id="Phobius"/>
    </source>
</evidence>
<proteinExistence type="predicted"/>
<feature type="transmembrane region" description="Helical" evidence="1">
    <location>
        <begin position="160"/>
        <end position="178"/>
    </location>
</feature>
<accession>X6NP10</accession>
<protein>
    <submittedName>
        <fullName evidence="2">Uncharacterized protein</fullName>
    </submittedName>
</protein>
<evidence type="ECO:0000313" key="2">
    <source>
        <dbReference type="EMBL" id="ETO27414.1"/>
    </source>
</evidence>
<gene>
    <name evidence="2" type="ORF">RFI_09717</name>
</gene>